<evidence type="ECO:0000313" key="2">
    <source>
        <dbReference type="EMBL" id="KKN32266.1"/>
    </source>
</evidence>
<reference evidence="2" key="1">
    <citation type="journal article" date="2015" name="Nature">
        <title>Complex archaea that bridge the gap between prokaryotes and eukaryotes.</title>
        <authorList>
            <person name="Spang A."/>
            <person name="Saw J.H."/>
            <person name="Jorgensen S.L."/>
            <person name="Zaremba-Niedzwiedzka K."/>
            <person name="Martijn J."/>
            <person name="Lind A.E."/>
            <person name="van Eijk R."/>
            <person name="Schleper C."/>
            <person name="Guy L."/>
            <person name="Ettema T.J."/>
        </authorList>
    </citation>
    <scope>NUCLEOTIDE SEQUENCE</scope>
</reference>
<evidence type="ECO:0008006" key="3">
    <source>
        <dbReference type="Google" id="ProtNLM"/>
    </source>
</evidence>
<proteinExistence type="predicted"/>
<dbReference type="EMBL" id="LAZR01002263">
    <property type="protein sequence ID" value="KKN32266.1"/>
    <property type="molecule type" value="Genomic_DNA"/>
</dbReference>
<gene>
    <name evidence="2" type="ORF">LCGC14_0815460</name>
</gene>
<name>A0A0F9S5D1_9ZZZZ</name>
<sequence length="243" mass="26163">MDSIMILTNVHCAGAPTFFPGADGNSHRCLITVIKNRGKNKAGQEMSDELTLVFWGKYAQTAALFLDKGRCINAEVVPRPYSTDTGQVRSDGKKIIQRTTNFTVRSFEFGADTKKELVARVTTNLQKAKAEGLIPMDATITAEYLIEIIRPTKYDYNPALVASTGLYGNAKVYIKGTGFVVGSGIPITPALVPEVVDVTDVEALQKRVDMLNNAKEEAATKEAAGTKVVANEEGGTDPFNAAA</sequence>
<organism evidence="2">
    <name type="scientific">marine sediment metagenome</name>
    <dbReference type="NCBI Taxonomy" id="412755"/>
    <lineage>
        <taxon>unclassified sequences</taxon>
        <taxon>metagenomes</taxon>
        <taxon>ecological metagenomes</taxon>
    </lineage>
</organism>
<evidence type="ECO:0000256" key="1">
    <source>
        <dbReference type="SAM" id="MobiDB-lite"/>
    </source>
</evidence>
<dbReference type="AlphaFoldDB" id="A0A0F9S5D1"/>
<comment type="caution">
    <text evidence="2">The sequence shown here is derived from an EMBL/GenBank/DDBJ whole genome shotgun (WGS) entry which is preliminary data.</text>
</comment>
<feature type="region of interest" description="Disordered" evidence="1">
    <location>
        <begin position="221"/>
        <end position="243"/>
    </location>
</feature>
<protein>
    <recommendedName>
        <fullName evidence="3">Single-stranded DNA-binding protein</fullName>
    </recommendedName>
</protein>
<accession>A0A0F9S5D1</accession>